<keyword evidence="3" id="KW-1185">Reference proteome</keyword>
<feature type="transmembrane region" description="Helical" evidence="1">
    <location>
        <begin position="12"/>
        <end position="36"/>
    </location>
</feature>
<dbReference type="RefSeq" id="WP_377327179.1">
    <property type="nucleotide sequence ID" value="NZ_JBHSNG010000011.1"/>
</dbReference>
<evidence type="ECO:0000256" key="1">
    <source>
        <dbReference type="SAM" id="Phobius"/>
    </source>
</evidence>
<name>A0ABW0SYR4_9GAMM</name>
<proteinExistence type="predicted"/>
<feature type="transmembrane region" description="Helical" evidence="1">
    <location>
        <begin position="94"/>
        <end position="116"/>
    </location>
</feature>
<keyword evidence="1" id="KW-0472">Membrane</keyword>
<keyword evidence="1" id="KW-0812">Transmembrane</keyword>
<sequence>MHYDQSWMGYGIVGGIEAGMISALAGLLLFGLFHGLGKRHGWSYGPQIGWSFLLATVLTASGDLWDLFYFNYARLQSLQLLKAKLAQVHDPDGIGTRVLCELLGVALGLYVGWLWCSRRRGDSGGKRESG</sequence>
<reference evidence="3" key="1">
    <citation type="journal article" date="2019" name="Int. J. Syst. Evol. Microbiol.">
        <title>The Global Catalogue of Microorganisms (GCM) 10K type strain sequencing project: providing services to taxonomists for standard genome sequencing and annotation.</title>
        <authorList>
            <consortium name="The Broad Institute Genomics Platform"/>
            <consortium name="The Broad Institute Genome Sequencing Center for Infectious Disease"/>
            <person name="Wu L."/>
            <person name="Ma J."/>
        </authorList>
    </citation>
    <scope>NUCLEOTIDE SEQUENCE [LARGE SCALE GENOMIC DNA]</scope>
    <source>
        <strain evidence="3">CGMCC 1.13587</strain>
    </source>
</reference>
<evidence type="ECO:0000313" key="2">
    <source>
        <dbReference type="EMBL" id="MFC5581743.1"/>
    </source>
</evidence>
<evidence type="ECO:0000313" key="3">
    <source>
        <dbReference type="Proteomes" id="UP001596111"/>
    </source>
</evidence>
<evidence type="ECO:0008006" key="4">
    <source>
        <dbReference type="Google" id="ProtNLM"/>
    </source>
</evidence>
<keyword evidence="1" id="KW-1133">Transmembrane helix</keyword>
<dbReference type="Proteomes" id="UP001596111">
    <property type="component" value="Unassembled WGS sequence"/>
</dbReference>
<feature type="transmembrane region" description="Helical" evidence="1">
    <location>
        <begin position="48"/>
        <end position="70"/>
    </location>
</feature>
<protein>
    <recommendedName>
        <fullName evidence="4">Transmembrane protein</fullName>
    </recommendedName>
</protein>
<gene>
    <name evidence="2" type="ORF">ACFPPB_11530</name>
</gene>
<organism evidence="2 3">
    <name type="scientific">Rhodanobacter terrae</name>
    <dbReference type="NCBI Taxonomy" id="418647"/>
    <lineage>
        <taxon>Bacteria</taxon>
        <taxon>Pseudomonadati</taxon>
        <taxon>Pseudomonadota</taxon>
        <taxon>Gammaproteobacteria</taxon>
        <taxon>Lysobacterales</taxon>
        <taxon>Rhodanobacteraceae</taxon>
        <taxon>Rhodanobacter</taxon>
    </lineage>
</organism>
<accession>A0ABW0SYR4</accession>
<dbReference type="EMBL" id="JBHSNG010000011">
    <property type="protein sequence ID" value="MFC5581743.1"/>
    <property type="molecule type" value="Genomic_DNA"/>
</dbReference>
<comment type="caution">
    <text evidence="2">The sequence shown here is derived from an EMBL/GenBank/DDBJ whole genome shotgun (WGS) entry which is preliminary data.</text>
</comment>